<name>A0ABP6LIY9_9ACTN</name>
<evidence type="ECO:0000313" key="10">
    <source>
        <dbReference type="Proteomes" id="UP001499930"/>
    </source>
</evidence>
<reference evidence="10" key="1">
    <citation type="journal article" date="2019" name="Int. J. Syst. Evol. Microbiol.">
        <title>The Global Catalogue of Microorganisms (GCM) 10K type strain sequencing project: providing services to taxonomists for standard genome sequencing and annotation.</title>
        <authorList>
            <consortium name="The Broad Institute Genomics Platform"/>
            <consortium name="The Broad Institute Genome Sequencing Center for Infectious Disease"/>
            <person name="Wu L."/>
            <person name="Ma J."/>
        </authorList>
    </citation>
    <scope>NUCLEOTIDE SEQUENCE [LARGE SCALE GENOMIC DNA]</scope>
    <source>
        <strain evidence="10">JCM 3106</strain>
    </source>
</reference>
<comment type="function">
    <text evidence="8">Ferredoxins are iron-sulfur proteins that transfer electrons in a wide variety of metabolic reactions.</text>
</comment>
<comment type="cofactor">
    <cofactor evidence="1">
        <name>[3Fe-4S] cluster</name>
        <dbReference type="ChEBI" id="CHEBI:21137"/>
    </cofactor>
</comment>
<gene>
    <name evidence="9" type="ORF">GCM10017559_82150</name>
</gene>
<dbReference type="Pfam" id="PF13459">
    <property type="entry name" value="Fer4_15"/>
    <property type="match status" value="1"/>
</dbReference>
<dbReference type="RefSeq" id="WP_344907707.1">
    <property type="nucleotide sequence ID" value="NZ_BAAAWD010000031.1"/>
</dbReference>
<organism evidence="9 10">
    <name type="scientific">Streptosporangium longisporum</name>
    <dbReference type="NCBI Taxonomy" id="46187"/>
    <lineage>
        <taxon>Bacteria</taxon>
        <taxon>Bacillati</taxon>
        <taxon>Actinomycetota</taxon>
        <taxon>Actinomycetes</taxon>
        <taxon>Streptosporangiales</taxon>
        <taxon>Streptosporangiaceae</taxon>
        <taxon>Streptosporangium</taxon>
    </lineage>
</organism>
<evidence type="ECO:0000256" key="6">
    <source>
        <dbReference type="ARBA" id="ARBA00023014"/>
    </source>
</evidence>
<dbReference type="PANTHER" id="PTHR36923:SF3">
    <property type="entry name" value="FERREDOXIN"/>
    <property type="match status" value="1"/>
</dbReference>
<dbReference type="EMBL" id="BAAAWD010000031">
    <property type="protein sequence ID" value="GAA3041057.1"/>
    <property type="molecule type" value="Genomic_DNA"/>
</dbReference>
<evidence type="ECO:0000256" key="5">
    <source>
        <dbReference type="ARBA" id="ARBA00023004"/>
    </source>
</evidence>
<evidence type="ECO:0000256" key="2">
    <source>
        <dbReference type="ARBA" id="ARBA00022448"/>
    </source>
</evidence>
<keyword evidence="7" id="KW-0003">3Fe-4S</keyword>
<evidence type="ECO:0000313" key="9">
    <source>
        <dbReference type="EMBL" id="GAA3041057.1"/>
    </source>
</evidence>
<sequence>MRADVERDICIGAGMCVLTAPAVFDQDDDGIVVVLTEEIAPGDEAAVRRAVTLCPSGAIRPPRLQAGQ</sequence>
<evidence type="ECO:0000256" key="4">
    <source>
        <dbReference type="ARBA" id="ARBA00022982"/>
    </source>
</evidence>
<dbReference type="InterPro" id="IPR051269">
    <property type="entry name" value="Fe-S_cluster_ET"/>
</dbReference>
<accession>A0ABP6LIY9</accession>
<dbReference type="InterPro" id="IPR001080">
    <property type="entry name" value="3Fe4S_ferredoxin"/>
</dbReference>
<keyword evidence="6 8" id="KW-0411">Iron-sulfur</keyword>
<keyword evidence="4 8" id="KW-0249">Electron transport</keyword>
<protein>
    <recommendedName>
        <fullName evidence="8">Ferredoxin</fullName>
    </recommendedName>
</protein>
<dbReference type="Gene3D" id="3.30.70.20">
    <property type="match status" value="1"/>
</dbReference>
<comment type="caution">
    <text evidence="9">The sequence shown here is derived from an EMBL/GenBank/DDBJ whole genome shotgun (WGS) entry which is preliminary data.</text>
</comment>
<evidence type="ECO:0000256" key="3">
    <source>
        <dbReference type="ARBA" id="ARBA00022723"/>
    </source>
</evidence>
<keyword evidence="3 8" id="KW-0479">Metal-binding</keyword>
<evidence type="ECO:0000256" key="7">
    <source>
        <dbReference type="ARBA" id="ARBA00023291"/>
    </source>
</evidence>
<dbReference type="SUPFAM" id="SSF54862">
    <property type="entry name" value="4Fe-4S ferredoxins"/>
    <property type="match status" value="1"/>
</dbReference>
<dbReference type="PANTHER" id="PTHR36923">
    <property type="entry name" value="FERREDOXIN"/>
    <property type="match status" value="1"/>
</dbReference>
<dbReference type="Proteomes" id="UP001499930">
    <property type="component" value="Unassembled WGS sequence"/>
</dbReference>
<evidence type="ECO:0000256" key="1">
    <source>
        <dbReference type="ARBA" id="ARBA00001927"/>
    </source>
</evidence>
<keyword evidence="5 8" id="KW-0408">Iron</keyword>
<dbReference type="PRINTS" id="PR00352">
    <property type="entry name" value="3FE4SFRDOXIN"/>
</dbReference>
<keyword evidence="10" id="KW-1185">Reference proteome</keyword>
<evidence type="ECO:0000256" key="8">
    <source>
        <dbReference type="RuleBase" id="RU368020"/>
    </source>
</evidence>
<keyword evidence="2 8" id="KW-0813">Transport</keyword>
<proteinExistence type="predicted"/>